<dbReference type="HAMAP" id="MF_00321">
    <property type="entry name" value="GTPase_EngB"/>
    <property type="match status" value="1"/>
</dbReference>
<dbReference type="Pfam" id="PF01926">
    <property type="entry name" value="MMR_HSR1"/>
    <property type="match status" value="1"/>
</dbReference>
<keyword evidence="4" id="KW-0479">Metal-binding</keyword>
<dbReference type="GO" id="GO:0046872">
    <property type="term" value="F:metal ion binding"/>
    <property type="evidence" value="ECO:0007669"/>
    <property type="project" value="UniProtKB-KW"/>
</dbReference>
<evidence type="ECO:0000256" key="6">
    <source>
        <dbReference type="ARBA" id="ARBA00022842"/>
    </source>
</evidence>
<evidence type="ECO:0000256" key="10">
    <source>
        <dbReference type="HAMAP-Rule" id="MF_00321"/>
    </source>
</evidence>
<organism evidence="12 13">
    <name type="scientific">Rubricoccus marinus</name>
    <dbReference type="NCBI Taxonomy" id="716817"/>
    <lineage>
        <taxon>Bacteria</taxon>
        <taxon>Pseudomonadati</taxon>
        <taxon>Rhodothermota</taxon>
        <taxon>Rhodothermia</taxon>
        <taxon>Rhodothermales</taxon>
        <taxon>Rubricoccaceae</taxon>
        <taxon>Rubricoccus</taxon>
    </lineage>
</organism>
<dbReference type="InterPro" id="IPR030393">
    <property type="entry name" value="G_ENGB_dom"/>
</dbReference>
<keyword evidence="3 10" id="KW-0132">Cell division</keyword>
<dbReference type="OrthoDB" id="9804921at2"/>
<evidence type="ECO:0000313" key="12">
    <source>
        <dbReference type="EMBL" id="OZC02102.1"/>
    </source>
</evidence>
<keyword evidence="8 10" id="KW-0717">Septation</keyword>
<dbReference type="PROSITE" id="PS51706">
    <property type="entry name" value="G_ENGB"/>
    <property type="match status" value="1"/>
</dbReference>
<dbReference type="PANTHER" id="PTHR11649:SF13">
    <property type="entry name" value="ENGB-TYPE G DOMAIN-CONTAINING PROTEIN"/>
    <property type="match status" value="1"/>
</dbReference>
<evidence type="ECO:0000313" key="13">
    <source>
        <dbReference type="Proteomes" id="UP000216446"/>
    </source>
</evidence>
<dbReference type="PANTHER" id="PTHR11649">
    <property type="entry name" value="MSS1/TRME-RELATED GTP-BINDING PROTEIN"/>
    <property type="match status" value="1"/>
</dbReference>
<dbReference type="NCBIfam" id="TIGR03598">
    <property type="entry name" value="GTPase_YsxC"/>
    <property type="match status" value="1"/>
</dbReference>
<dbReference type="Proteomes" id="UP000216446">
    <property type="component" value="Unassembled WGS sequence"/>
</dbReference>
<dbReference type="InterPro" id="IPR019987">
    <property type="entry name" value="GTP-bd_ribosome_bio_YsxC"/>
</dbReference>
<comment type="cofactor">
    <cofactor evidence="1">
        <name>Mg(2+)</name>
        <dbReference type="ChEBI" id="CHEBI:18420"/>
    </cofactor>
</comment>
<accession>A0A259TWE3</accession>
<dbReference type="SUPFAM" id="SSF52540">
    <property type="entry name" value="P-loop containing nucleoside triphosphate hydrolases"/>
    <property type="match status" value="1"/>
</dbReference>
<evidence type="ECO:0000256" key="9">
    <source>
        <dbReference type="ARBA" id="ARBA00023306"/>
    </source>
</evidence>
<dbReference type="FunCoup" id="A0A259TWE3">
    <property type="interactions" value="359"/>
</dbReference>
<evidence type="ECO:0000256" key="5">
    <source>
        <dbReference type="ARBA" id="ARBA00022741"/>
    </source>
</evidence>
<comment type="similarity">
    <text evidence="2 10">Belongs to the TRAFAC class TrmE-Era-EngA-EngB-Septin-like GTPase superfamily. EngB GTPase family.</text>
</comment>
<evidence type="ECO:0000256" key="3">
    <source>
        <dbReference type="ARBA" id="ARBA00022618"/>
    </source>
</evidence>
<feature type="domain" description="EngB-type G" evidence="11">
    <location>
        <begin position="22"/>
        <end position="209"/>
    </location>
</feature>
<evidence type="ECO:0000256" key="2">
    <source>
        <dbReference type="ARBA" id="ARBA00009638"/>
    </source>
</evidence>
<protein>
    <recommendedName>
        <fullName evidence="10">Probable GTP-binding protein EngB</fullName>
    </recommendedName>
</protein>
<dbReference type="InterPro" id="IPR027417">
    <property type="entry name" value="P-loop_NTPase"/>
</dbReference>
<comment type="function">
    <text evidence="10">Necessary for normal cell division and for the maintenance of normal septation.</text>
</comment>
<dbReference type="Gene3D" id="3.40.50.300">
    <property type="entry name" value="P-loop containing nucleotide triphosphate hydrolases"/>
    <property type="match status" value="1"/>
</dbReference>
<dbReference type="InterPro" id="IPR006073">
    <property type="entry name" value="GTP-bd"/>
</dbReference>
<dbReference type="CDD" id="cd01876">
    <property type="entry name" value="YihA_EngB"/>
    <property type="match status" value="1"/>
</dbReference>
<keyword evidence="9 10" id="KW-0131">Cell cycle</keyword>
<dbReference type="GO" id="GO:0000917">
    <property type="term" value="P:division septum assembly"/>
    <property type="evidence" value="ECO:0007669"/>
    <property type="project" value="UniProtKB-KW"/>
</dbReference>
<evidence type="ECO:0000256" key="7">
    <source>
        <dbReference type="ARBA" id="ARBA00023134"/>
    </source>
</evidence>
<keyword evidence="13" id="KW-1185">Reference proteome</keyword>
<evidence type="ECO:0000256" key="4">
    <source>
        <dbReference type="ARBA" id="ARBA00022723"/>
    </source>
</evidence>
<reference evidence="12 13" key="1">
    <citation type="submission" date="2016-11" db="EMBL/GenBank/DDBJ databases">
        <title>Study of marine rhodopsin-containing bacteria.</title>
        <authorList>
            <person name="Yoshizawa S."/>
            <person name="Kumagai Y."/>
            <person name="Kogure K."/>
        </authorList>
    </citation>
    <scope>NUCLEOTIDE SEQUENCE [LARGE SCALE GENOMIC DNA]</scope>
    <source>
        <strain evidence="12 13">SG-29</strain>
    </source>
</reference>
<evidence type="ECO:0000259" key="11">
    <source>
        <dbReference type="PROSITE" id="PS51706"/>
    </source>
</evidence>
<dbReference type="GO" id="GO:0005525">
    <property type="term" value="F:GTP binding"/>
    <property type="evidence" value="ECO:0007669"/>
    <property type="project" value="UniProtKB-UniRule"/>
</dbReference>
<evidence type="ECO:0000256" key="1">
    <source>
        <dbReference type="ARBA" id="ARBA00001946"/>
    </source>
</evidence>
<sequence length="209" mass="22687">MNIKSAQFVTAAPGWAQMPEDGTPEVAFLGRSNVGKSSLLNAMLGRKALAHTSGTPGKTQALNYYRINGRHEQQDGALGQGGFFLVDLPGYGYAKVSQKVRAKWQQLIGQYAIGRAETGQLRAIVHLVDGRHPPTKLDTELALLLRESAAPHIVALTKGDKLSGNTRPKAEATARKHFKALGLELPVVTTSAQTKRGIEDLWKWVEPNL</sequence>
<comment type="caution">
    <text evidence="12">The sequence shown here is derived from an EMBL/GenBank/DDBJ whole genome shotgun (WGS) entry which is preliminary data.</text>
</comment>
<dbReference type="InParanoid" id="A0A259TWE3"/>
<keyword evidence="5 10" id="KW-0547">Nucleotide-binding</keyword>
<keyword evidence="7 10" id="KW-0342">GTP-binding</keyword>
<proteinExistence type="inferred from homology"/>
<dbReference type="AlphaFoldDB" id="A0A259TWE3"/>
<evidence type="ECO:0000256" key="8">
    <source>
        <dbReference type="ARBA" id="ARBA00023210"/>
    </source>
</evidence>
<keyword evidence="6" id="KW-0460">Magnesium</keyword>
<dbReference type="RefSeq" id="WP_094545997.1">
    <property type="nucleotide sequence ID" value="NZ_MQWB01000001.1"/>
</dbReference>
<name>A0A259TWE3_9BACT</name>
<dbReference type="EMBL" id="MQWB01000001">
    <property type="protein sequence ID" value="OZC02102.1"/>
    <property type="molecule type" value="Genomic_DNA"/>
</dbReference>
<gene>
    <name evidence="10" type="primary">engB</name>
    <name evidence="12" type="ORF">BSZ36_03350</name>
</gene>